<dbReference type="AlphaFoldDB" id="A0A5D3F6Y9"/>
<organism evidence="9 10">
    <name type="scientific">Bacteroides pyogenes</name>
    <dbReference type="NCBI Taxonomy" id="310300"/>
    <lineage>
        <taxon>Bacteria</taxon>
        <taxon>Pseudomonadati</taxon>
        <taxon>Bacteroidota</taxon>
        <taxon>Bacteroidia</taxon>
        <taxon>Bacteroidales</taxon>
        <taxon>Bacteroidaceae</taxon>
        <taxon>Bacteroides</taxon>
    </lineage>
</organism>
<dbReference type="EMBL" id="VKLW01000049">
    <property type="protein sequence ID" value="TYK31915.1"/>
    <property type="molecule type" value="Genomic_DNA"/>
</dbReference>
<dbReference type="GO" id="GO:0016020">
    <property type="term" value="C:membrane"/>
    <property type="evidence" value="ECO:0007669"/>
    <property type="project" value="UniProtKB-SubCell"/>
</dbReference>
<proteinExistence type="inferred from homology"/>
<keyword evidence="5 7" id="KW-0378">Hydrolase</keyword>
<evidence type="ECO:0000256" key="7">
    <source>
        <dbReference type="RuleBase" id="RU362042"/>
    </source>
</evidence>
<gene>
    <name evidence="9" type="primary">lepB</name>
    <name evidence="9" type="ORF">FNJ60_14435</name>
</gene>
<dbReference type="GO" id="GO:0006465">
    <property type="term" value="P:signal peptide processing"/>
    <property type="evidence" value="ECO:0007669"/>
    <property type="project" value="InterPro"/>
</dbReference>
<comment type="subcellular location">
    <subcellularLocation>
        <location evidence="7">Membrane</location>
        <topology evidence="7">Single-pass type II membrane protein</topology>
    </subcellularLocation>
</comment>
<dbReference type="RefSeq" id="WP_148730951.1">
    <property type="nucleotide sequence ID" value="NZ_VKLW01000049.1"/>
</dbReference>
<dbReference type="NCBIfam" id="TIGR02227">
    <property type="entry name" value="sigpep_I_bact"/>
    <property type="match status" value="1"/>
</dbReference>
<evidence type="ECO:0000256" key="2">
    <source>
        <dbReference type="ARBA" id="ARBA00009370"/>
    </source>
</evidence>
<evidence type="ECO:0000256" key="5">
    <source>
        <dbReference type="ARBA" id="ARBA00022801"/>
    </source>
</evidence>
<comment type="similarity">
    <text evidence="2 7">Belongs to the peptidase S26 family.</text>
</comment>
<evidence type="ECO:0000256" key="1">
    <source>
        <dbReference type="ARBA" id="ARBA00000677"/>
    </source>
</evidence>
<evidence type="ECO:0000256" key="4">
    <source>
        <dbReference type="ARBA" id="ARBA00019232"/>
    </source>
</evidence>
<dbReference type="Proteomes" id="UP000324383">
    <property type="component" value="Unassembled WGS sequence"/>
</dbReference>
<dbReference type="Pfam" id="PF10502">
    <property type="entry name" value="Peptidase_S26"/>
    <property type="match status" value="1"/>
</dbReference>
<dbReference type="PRINTS" id="PR00727">
    <property type="entry name" value="LEADERPTASE"/>
</dbReference>
<dbReference type="GO" id="GO:0009003">
    <property type="term" value="F:signal peptidase activity"/>
    <property type="evidence" value="ECO:0007669"/>
    <property type="project" value="UniProtKB-EC"/>
</dbReference>
<dbReference type="InterPro" id="IPR019533">
    <property type="entry name" value="Peptidase_S26"/>
</dbReference>
<reference evidence="9 10" key="1">
    <citation type="submission" date="2019-07" db="EMBL/GenBank/DDBJ databases">
        <title>Draft Genome Sequences of Bacteroides pyogenes Strains Isolated from the Uterus Holstein Dairy Cows with Metritis.</title>
        <authorList>
            <person name="Cunha F."/>
            <person name="Galvao K.N."/>
            <person name="Jeon S.J."/>
            <person name="Jeong K.C."/>
        </authorList>
    </citation>
    <scope>NUCLEOTIDE SEQUENCE [LARGE SCALE GENOMIC DNA]</scope>
    <source>
        <strain evidence="9 10">KG-31</strain>
    </source>
</reference>
<dbReference type="Gene3D" id="2.10.109.10">
    <property type="entry name" value="Umud Fragment, subunit A"/>
    <property type="match status" value="1"/>
</dbReference>
<protein>
    <recommendedName>
        <fullName evidence="4 7">Signal peptidase I</fullName>
        <ecNumber evidence="3 7">3.4.21.89</ecNumber>
    </recommendedName>
</protein>
<keyword evidence="10" id="KW-1185">Reference proteome</keyword>
<accession>A0A5D3F6Y9</accession>
<evidence type="ECO:0000259" key="8">
    <source>
        <dbReference type="Pfam" id="PF10502"/>
    </source>
</evidence>
<feature type="domain" description="Peptidase S26" evidence="8">
    <location>
        <begin position="13"/>
        <end position="220"/>
    </location>
</feature>
<dbReference type="PROSITE" id="PS00761">
    <property type="entry name" value="SPASE_I_3"/>
    <property type="match status" value="1"/>
</dbReference>
<dbReference type="SUPFAM" id="SSF51306">
    <property type="entry name" value="LexA/Signal peptidase"/>
    <property type="match status" value="1"/>
</dbReference>
<dbReference type="InterPro" id="IPR019758">
    <property type="entry name" value="Pept_S26A_signal_pept_1_CS"/>
</dbReference>
<feature type="active site" evidence="6">
    <location>
        <position position="40"/>
    </location>
</feature>
<evidence type="ECO:0000313" key="9">
    <source>
        <dbReference type="EMBL" id="TYK31915.1"/>
    </source>
</evidence>
<dbReference type="CDD" id="cd06530">
    <property type="entry name" value="S26_SPase_I"/>
    <property type="match status" value="1"/>
</dbReference>
<evidence type="ECO:0000256" key="6">
    <source>
        <dbReference type="PIRSR" id="PIRSR600223-1"/>
    </source>
</evidence>
<dbReference type="EC" id="3.4.21.89" evidence="3 7"/>
<dbReference type="PANTHER" id="PTHR43390:SF1">
    <property type="entry name" value="CHLOROPLAST PROCESSING PEPTIDASE"/>
    <property type="match status" value="1"/>
</dbReference>
<sequence>MFRRILKKIGKSLLALFVLFQCYVLARLYLFASCVIPTYSMAPTLLGGDYIIASLRIPGRRIWEEGSCGRPIIHREEGIRRVRKGDVVVFNFPYFSDPNKMKLESKLYYCKRCIAIPGETYEWEWHSKNFQVYLPCSGDELTIDSLNYKDYRKCIEYETGNSLVRSGNVILLGDSVIHSYRFCQNYYFMRGDNAADSYDSRFWGMLPEDFILGVGRFIWFSRDKKSGKFRWKRMLRKI</sequence>
<name>A0A5D3F6Y9_9BACE</name>
<evidence type="ECO:0000256" key="3">
    <source>
        <dbReference type="ARBA" id="ARBA00013208"/>
    </source>
</evidence>
<dbReference type="InterPro" id="IPR036286">
    <property type="entry name" value="LexA/Signal_pep-like_sf"/>
</dbReference>
<comment type="caution">
    <text evidence="9">The sequence shown here is derived from an EMBL/GenBank/DDBJ whole genome shotgun (WGS) entry which is preliminary data.</text>
</comment>
<dbReference type="InterPro" id="IPR000223">
    <property type="entry name" value="Pept_S26A_signal_pept_1"/>
</dbReference>
<dbReference type="PANTHER" id="PTHR43390">
    <property type="entry name" value="SIGNAL PEPTIDASE I"/>
    <property type="match status" value="1"/>
</dbReference>
<keyword evidence="7" id="KW-0645">Protease</keyword>
<feature type="active site" evidence="6">
    <location>
        <position position="111"/>
    </location>
</feature>
<dbReference type="GO" id="GO:0004252">
    <property type="term" value="F:serine-type endopeptidase activity"/>
    <property type="evidence" value="ECO:0007669"/>
    <property type="project" value="InterPro"/>
</dbReference>
<comment type="catalytic activity">
    <reaction evidence="1 7">
        <text>Cleavage of hydrophobic, N-terminal signal or leader sequences from secreted and periplasmic proteins.</text>
        <dbReference type="EC" id="3.4.21.89"/>
    </reaction>
</comment>
<evidence type="ECO:0000313" key="10">
    <source>
        <dbReference type="Proteomes" id="UP000324383"/>
    </source>
</evidence>